<sequence>MTTFASDGTPKPEPAEPQPAADPSTVEPVPAAVPAASGADTGESLPAVQTANTDVAAPEDDWPHDWLEFKGDTLAVRVPTPQAMAALSQGLGKFIPPQEQNDISGLFIARHLSPQAYARVFSRLMDPDDADYDPNTIGELVGALLNAGVEKYKQQTGSANPETSE</sequence>
<evidence type="ECO:0000313" key="3">
    <source>
        <dbReference type="Proteomes" id="UP000069654"/>
    </source>
</evidence>
<dbReference type="AlphaFoldDB" id="A0A117IN50"/>
<feature type="compositionally biased region" description="Low complexity" evidence="1">
    <location>
        <begin position="18"/>
        <end position="36"/>
    </location>
</feature>
<dbReference type="EMBL" id="BCTB01000042">
    <property type="protein sequence ID" value="GAT16299.1"/>
    <property type="molecule type" value="Genomic_DNA"/>
</dbReference>
<proteinExistence type="predicted"/>
<evidence type="ECO:0000256" key="1">
    <source>
        <dbReference type="SAM" id="MobiDB-lite"/>
    </source>
</evidence>
<protein>
    <recommendedName>
        <fullName evidence="4">Tail assembly chaperone</fullName>
    </recommendedName>
</protein>
<name>A0A117IN50_MYCTH</name>
<feature type="region of interest" description="Disordered" evidence="1">
    <location>
        <begin position="1"/>
        <end position="62"/>
    </location>
</feature>
<reference evidence="2 3" key="1">
    <citation type="journal article" date="2016" name="Genome Announc.">
        <title>Draft Genome Sequences of Five Rapidly Growing Mycobacterium Species, M. thermoresistibile, M. fortuitum subsp. acetamidolyticum, M. canariasense, M. brisbanense, and M. novocastrense.</title>
        <authorList>
            <person name="Katahira K."/>
            <person name="Ogura Y."/>
            <person name="Gotoh Y."/>
            <person name="Hayashi T."/>
        </authorList>
    </citation>
    <scope>NUCLEOTIDE SEQUENCE [LARGE SCALE GENOMIC DNA]</scope>
    <source>
        <strain evidence="2 3">JCM6362</strain>
    </source>
</reference>
<dbReference type="InterPro" id="IPR056927">
    <property type="entry name" value="Phage_TAC"/>
</dbReference>
<evidence type="ECO:0008006" key="4">
    <source>
        <dbReference type="Google" id="ProtNLM"/>
    </source>
</evidence>
<dbReference type="Proteomes" id="UP000069654">
    <property type="component" value="Unassembled WGS sequence"/>
</dbReference>
<organism evidence="2 3">
    <name type="scientific">Mycolicibacterium thermoresistibile</name>
    <name type="common">Mycobacterium thermoresistibile</name>
    <dbReference type="NCBI Taxonomy" id="1797"/>
    <lineage>
        <taxon>Bacteria</taxon>
        <taxon>Bacillati</taxon>
        <taxon>Actinomycetota</taxon>
        <taxon>Actinomycetes</taxon>
        <taxon>Mycobacteriales</taxon>
        <taxon>Mycobacteriaceae</taxon>
        <taxon>Mycolicibacterium</taxon>
    </lineage>
</organism>
<reference evidence="3" key="2">
    <citation type="submission" date="2016-02" db="EMBL/GenBank/DDBJ databases">
        <title>Draft genome sequence of five rapidly growing Mycobacterium species.</title>
        <authorList>
            <person name="Katahira K."/>
            <person name="Gotou Y."/>
            <person name="Iida K."/>
            <person name="Ogura Y."/>
            <person name="Hayashi T."/>
        </authorList>
    </citation>
    <scope>NUCLEOTIDE SEQUENCE [LARGE SCALE GENOMIC DNA]</scope>
    <source>
        <strain evidence="3">JCM6362</strain>
    </source>
</reference>
<evidence type="ECO:0000313" key="2">
    <source>
        <dbReference type="EMBL" id="GAT16299.1"/>
    </source>
</evidence>
<comment type="caution">
    <text evidence="2">The sequence shown here is derived from an EMBL/GenBank/DDBJ whole genome shotgun (WGS) entry which is preliminary data.</text>
</comment>
<dbReference type="Pfam" id="PF23781">
    <property type="entry name" value="Phage_TAC_16"/>
    <property type="match status" value="1"/>
</dbReference>
<accession>A0A117IN50</accession>
<dbReference type="RefSeq" id="WP_003925129.1">
    <property type="nucleotide sequence ID" value="NZ_BCTB01000042.1"/>
</dbReference>
<dbReference type="STRING" id="1797.RMCT_3268"/>
<gene>
    <name evidence="2" type="ORF">RMCT_3268</name>
</gene>
<dbReference type="OrthoDB" id="4733727at2"/>